<dbReference type="AlphaFoldDB" id="A0A495JW44"/>
<accession>A0A495JW44</accession>
<organism evidence="1 2">
    <name type="scientific">Williamsia marianensis</name>
    <dbReference type="NCBI Taxonomy" id="85044"/>
    <lineage>
        <taxon>Bacteria</taxon>
        <taxon>Bacillati</taxon>
        <taxon>Actinomycetota</taxon>
        <taxon>Actinomycetes</taxon>
        <taxon>Mycobacteriales</taxon>
        <taxon>Nocardiaceae</taxon>
        <taxon>Williamsia</taxon>
    </lineage>
</organism>
<protein>
    <submittedName>
        <fullName evidence="1">Uncharacterized protein</fullName>
    </submittedName>
</protein>
<sequence length="316" mass="35907">MPVSPPEKTLEHWVSQYVTYRYRSHASLWWPVSGHDLAMNPIRNHGGSIGKTIQLELKTATHHPSSPEVHRVYVDVQQLFDYSRQPRGYWPFYVFPIPNWIGDIRDDYRAHLAHFPNPRAPRPADIAFGRSSEWWFVSRQVVLPLDVLARALDIDIGRTSARPSKQKVSLLTAAVTHRPGHHIHSRSVAVTWAWEGGKHTGLLRAAVPLQQFFTEINDCGRSTWPQLATVPSDILPGRSSYTYEDVRNILRELAFQGGQRRSSRTDERYDSNPVLLGPDDDGTFVVYEQTVDESDDEAVDPEMHLAQIAISPSGLF</sequence>
<comment type="caution">
    <text evidence="1">The sequence shown here is derived from an EMBL/GenBank/DDBJ whole genome shotgun (WGS) entry which is preliminary data.</text>
</comment>
<dbReference type="Proteomes" id="UP000274762">
    <property type="component" value="Unassembled WGS sequence"/>
</dbReference>
<dbReference type="EMBL" id="RBKV01000001">
    <property type="protein sequence ID" value="RKR93253.1"/>
    <property type="molecule type" value="Genomic_DNA"/>
</dbReference>
<gene>
    <name evidence="1" type="ORF">DFJ75_0032</name>
</gene>
<evidence type="ECO:0000313" key="1">
    <source>
        <dbReference type="EMBL" id="RKR93253.1"/>
    </source>
</evidence>
<reference evidence="1 2" key="1">
    <citation type="submission" date="2018-10" db="EMBL/GenBank/DDBJ databases">
        <title>Sequencing the genomes of 1000 actinobacteria strains.</title>
        <authorList>
            <person name="Klenk H.-P."/>
        </authorList>
    </citation>
    <scope>NUCLEOTIDE SEQUENCE [LARGE SCALE GENOMIC DNA]</scope>
    <source>
        <strain evidence="1 2">DSM 44343</strain>
    </source>
</reference>
<proteinExistence type="predicted"/>
<dbReference type="RefSeq" id="WP_147431352.1">
    <property type="nucleotide sequence ID" value="NZ_CBCRXS010000001.1"/>
</dbReference>
<name>A0A495JW44_WILMA</name>
<evidence type="ECO:0000313" key="2">
    <source>
        <dbReference type="Proteomes" id="UP000274762"/>
    </source>
</evidence>
<dbReference type="OrthoDB" id="5147455at2"/>